<keyword evidence="12" id="KW-1185">Reference proteome</keyword>
<keyword evidence="11" id="KW-0675">Receptor</keyword>
<dbReference type="RefSeq" id="WP_260790863.1">
    <property type="nucleotide sequence ID" value="NZ_CP093313.1"/>
</dbReference>
<keyword evidence="7 8" id="KW-0998">Cell outer membrane</keyword>
<dbReference type="PANTHER" id="PTHR30069:SF29">
    <property type="entry name" value="HEMOGLOBIN AND HEMOGLOBIN-HAPTOGLOBIN-BINDING PROTEIN 1-RELATED"/>
    <property type="match status" value="1"/>
</dbReference>
<dbReference type="GO" id="GO:0044718">
    <property type="term" value="P:siderophore transmembrane transport"/>
    <property type="evidence" value="ECO:0007669"/>
    <property type="project" value="TreeGrafter"/>
</dbReference>
<evidence type="ECO:0000313" key="11">
    <source>
        <dbReference type="EMBL" id="UWZ81903.1"/>
    </source>
</evidence>
<keyword evidence="6 8" id="KW-0472">Membrane</keyword>
<dbReference type="Gene3D" id="2.40.170.20">
    <property type="entry name" value="TonB-dependent receptor, beta-barrel domain"/>
    <property type="match status" value="1"/>
</dbReference>
<evidence type="ECO:0000256" key="7">
    <source>
        <dbReference type="ARBA" id="ARBA00023237"/>
    </source>
</evidence>
<keyword evidence="5 9" id="KW-0732">Signal</keyword>
<comment type="subcellular location">
    <subcellularLocation>
        <location evidence="1 8">Cell outer membrane</location>
        <topology evidence="1 8">Multi-pass membrane protein</topology>
    </subcellularLocation>
</comment>
<dbReference type="AlphaFoldDB" id="A0A9J7BGN2"/>
<dbReference type="GO" id="GO:0009279">
    <property type="term" value="C:cell outer membrane"/>
    <property type="evidence" value="ECO:0007669"/>
    <property type="project" value="UniProtKB-SubCell"/>
</dbReference>
<evidence type="ECO:0000256" key="5">
    <source>
        <dbReference type="ARBA" id="ARBA00022729"/>
    </source>
</evidence>
<accession>A0A9J7BGN2</accession>
<proteinExistence type="inferred from homology"/>
<organism evidence="11 12">
    <name type="scientific">Occallatibacter riparius</name>
    <dbReference type="NCBI Taxonomy" id="1002689"/>
    <lineage>
        <taxon>Bacteria</taxon>
        <taxon>Pseudomonadati</taxon>
        <taxon>Acidobacteriota</taxon>
        <taxon>Terriglobia</taxon>
        <taxon>Terriglobales</taxon>
        <taxon>Acidobacteriaceae</taxon>
        <taxon>Occallatibacter</taxon>
    </lineage>
</organism>
<dbReference type="KEGG" id="orp:MOP44_15095"/>
<dbReference type="GO" id="GO:0015344">
    <property type="term" value="F:siderophore uptake transmembrane transporter activity"/>
    <property type="evidence" value="ECO:0007669"/>
    <property type="project" value="TreeGrafter"/>
</dbReference>
<name>A0A9J7BGN2_9BACT</name>
<evidence type="ECO:0000259" key="10">
    <source>
        <dbReference type="Pfam" id="PF07715"/>
    </source>
</evidence>
<feature type="chain" id="PRO_5039898018" evidence="9">
    <location>
        <begin position="35"/>
        <end position="838"/>
    </location>
</feature>
<dbReference type="InterPro" id="IPR039426">
    <property type="entry name" value="TonB-dep_rcpt-like"/>
</dbReference>
<dbReference type="InterPro" id="IPR036942">
    <property type="entry name" value="Beta-barrel_TonB_sf"/>
</dbReference>
<keyword evidence="2 8" id="KW-0813">Transport</keyword>
<evidence type="ECO:0000256" key="3">
    <source>
        <dbReference type="ARBA" id="ARBA00022452"/>
    </source>
</evidence>
<evidence type="ECO:0000313" key="12">
    <source>
        <dbReference type="Proteomes" id="UP001059380"/>
    </source>
</evidence>
<keyword evidence="3 8" id="KW-1134">Transmembrane beta strand</keyword>
<dbReference type="SUPFAM" id="SSF49464">
    <property type="entry name" value="Carboxypeptidase regulatory domain-like"/>
    <property type="match status" value="1"/>
</dbReference>
<protein>
    <submittedName>
        <fullName evidence="11">TonB-dependent receptor</fullName>
    </submittedName>
</protein>
<dbReference type="PANTHER" id="PTHR30069">
    <property type="entry name" value="TONB-DEPENDENT OUTER MEMBRANE RECEPTOR"/>
    <property type="match status" value="1"/>
</dbReference>
<dbReference type="EMBL" id="CP093313">
    <property type="protein sequence ID" value="UWZ81903.1"/>
    <property type="molecule type" value="Genomic_DNA"/>
</dbReference>
<evidence type="ECO:0000256" key="2">
    <source>
        <dbReference type="ARBA" id="ARBA00022448"/>
    </source>
</evidence>
<dbReference type="Gene3D" id="2.170.130.10">
    <property type="entry name" value="TonB-dependent receptor, plug domain"/>
    <property type="match status" value="1"/>
</dbReference>
<keyword evidence="4 8" id="KW-0812">Transmembrane</keyword>
<dbReference type="InterPro" id="IPR008969">
    <property type="entry name" value="CarboxyPept-like_regulatory"/>
</dbReference>
<dbReference type="SUPFAM" id="SSF56935">
    <property type="entry name" value="Porins"/>
    <property type="match status" value="1"/>
</dbReference>
<dbReference type="InterPro" id="IPR012910">
    <property type="entry name" value="Plug_dom"/>
</dbReference>
<reference evidence="11" key="1">
    <citation type="submission" date="2021-04" db="EMBL/GenBank/DDBJ databases">
        <title>Phylogenetic analysis of Acidobacteriaceae.</title>
        <authorList>
            <person name="Qiu L."/>
            <person name="Zhang Q."/>
        </authorList>
    </citation>
    <scope>NUCLEOTIDE SEQUENCE</scope>
    <source>
        <strain evidence="11">DSM 25168</strain>
    </source>
</reference>
<evidence type="ECO:0000256" key="8">
    <source>
        <dbReference type="PROSITE-ProRule" id="PRU01360"/>
    </source>
</evidence>
<sequence>MTLARFRGRFFHRAARLSASTFLLLTLVCTSAFAASVRGIVTDATGARVSGATVVLLQNGEAVGSAVSGADGSYQITTGTQGRFFLLTNAKSFRQLETPVFYAKQLDTIERNIVLEPEWVRDSIVVTPTGTPTPQPQTSSATDVIGPLDIDLRTDLVSTLPLMPGTSVMQIGQRGSQSSLFVRGGDSDATMVLVDGVEAGDLGGRFDFGTLPATGVERAEVYRGTNSNLYGAGALSGVVNLTTPRGTTPFPSFFLRADGGNFNTHHEEATIAGAHGKLDYLGTYSWLQTSNALPNDQHHMGAAAGNLGYQLNAKTQIRGTAHYNVAATGIPNAWDFYGVADDGTQKDQDIYASGSIDHQTTDSFHNVVRYGLARKREQSALWNASGEYVLNYDGFGDNAYLGRQVTIRGANGASATGRAILDYDQAYPFQYHLVSNRDEAAYQGDYRFTPHLMGLIGFQFEDEHGAEIVPSYGTNETTEHQNYDYSAAVHGDFKGRFFYTLGGGLQHYSLFGVETTPRAGFTYYALRPRTGTFSGTRVMFNFGDAVREPALTDEFGSLYHFLVSNGFGSVAQQLHIGPLTAPRGRMYEGGLEQAFLSDRILFRARYFHNEFGKQIEYVGGHLLPNLIPGLTDADKQQLESALGFYYTNDYGLTVNTQAYCAQGFESTLEGGIGSTIFLRGGYTYLDAVVQRSFNSDNEALTDGFAPTWNGIPIGAISPLVGARPFRRPPHTGFFTGTYARHPFTGIVNMSFASRSDDSTYLWYQDSQGGNSLLLPNRNLDYGYAKIDVGGSYQMKSWIAFYGLMENLTSNQHMGPIGYPTLPFTVRSGVKLQWGRESK</sequence>
<feature type="signal peptide" evidence="9">
    <location>
        <begin position="1"/>
        <end position="34"/>
    </location>
</feature>
<dbReference type="Pfam" id="PF13620">
    <property type="entry name" value="CarboxypepD_reg"/>
    <property type="match status" value="1"/>
</dbReference>
<dbReference type="Proteomes" id="UP001059380">
    <property type="component" value="Chromosome"/>
</dbReference>
<comment type="similarity">
    <text evidence="8">Belongs to the TonB-dependent receptor family.</text>
</comment>
<evidence type="ECO:0000256" key="1">
    <source>
        <dbReference type="ARBA" id="ARBA00004571"/>
    </source>
</evidence>
<evidence type="ECO:0000256" key="6">
    <source>
        <dbReference type="ARBA" id="ARBA00023136"/>
    </source>
</evidence>
<gene>
    <name evidence="11" type="ORF">MOP44_15095</name>
</gene>
<evidence type="ECO:0000256" key="4">
    <source>
        <dbReference type="ARBA" id="ARBA00022692"/>
    </source>
</evidence>
<dbReference type="Gene3D" id="2.60.40.1120">
    <property type="entry name" value="Carboxypeptidase-like, regulatory domain"/>
    <property type="match status" value="1"/>
</dbReference>
<dbReference type="InterPro" id="IPR037066">
    <property type="entry name" value="Plug_dom_sf"/>
</dbReference>
<dbReference type="Pfam" id="PF07715">
    <property type="entry name" value="Plug"/>
    <property type="match status" value="1"/>
</dbReference>
<dbReference type="PROSITE" id="PS52016">
    <property type="entry name" value="TONB_DEPENDENT_REC_3"/>
    <property type="match status" value="1"/>
</dbReference>
<evidence type="ECO:0000256" key="9">
    <source>
        <dbReference type="SAM" id="SignalP"/>
    </source>
</evidence>
<feature type="domain" description="TonB-dependent receptor plug" evidence="10">
    <location>
        <begin position="137"/>
        <end position="238"/>
    </location>
</feature>